<accession>A0A644TM83</accession>
<dbReference type="AlphaFoldDB" id="A0A644TM83"/>
<evidence type="ECO:0000313" key="1">
    <source>
        <dbReference type="EMBL" id="MPL67994.1"/>
    </source>
</evidence>
<protein>
    <submittedName>
        <fullName evidence="1">Uncharacterized protein</fullName>
    </submittedName>
</protein>
<reference evidence="1" key="1">
    <citation type="submission" date="2019-08" db="EMBL/GenBank/DDBJ databases">
        <authorList>
            <person name="Kucharzyk K."/>
            <person name="Murdoch R.W."/>
            <person name="Higgins S."/>
            <person name="Loffler F."/>
        </authorList>
    </citation>
    <scope>NUCLEOTIDE SEQUENCE</scope>
</reference>
<gene>
    <name evidence="1" type="ORF">SDC9_13698</name>
</gene>
<organism evidence="1">
    <name type="scientific">bioreactor metagenome</name>
    <dbReference type="NCBI Taxonomy" id="1076179"/>
    <lineage>
        <taxon>unclassified sequences</taxon>
        <taxon>metagenomes</taxon>
        <taxon>ecological metagenomes</taxon>
    </lineage>
</organism>
<sequence length="367" mass="37505">MRKSSKKASLAVAAMLVGSIFCTPAFAAAPDSNTATYGAVVVDNWGNNNEVTGVGAQVFDSYDNNTAKAVDVTTINGTATIPQNYSDVTAIGARVGTSHNWNTAEVKGDVKAENYGSGISGIKNEVFAVGSQILGSGINNTATMAGDVSAYNEGKFSNVTAIGTAIVDSKDGNKAIMGYSDGSVMASNHGQGLELINPANGVHDAGLNNVLAYGAGISESGYGNTANTNQWVAAHNWGTYANDVTSIGTLVSGSGDYNTATTQITFAETWPTGALDSYAGNFNNNTVIAYGAQVIDSDNYNTATSNFVRNDMVGANNTVAAIGAQVLNSGSYNNAFGGDVTVKSVGNNNTVTAIGAQISKTVKKANS</sequence>
<name>A0A644TM83_9ZZZZ</name>
<comment type="caution">
    <text evidence="1">The sequence shown here is derived from an EMBL/GenBank/DDBJ whole genome shotgun (WGS) entry which is preliminary data.</text>
</comment>
<proteinExistence type="predicted"/>
<dbReference type="EMBL" id="VSSQ01000039">
    <property type="protein sequence ID" value="MPL67994.1"/>
    <property type="molecule type" value="Genomic_DNA"/>
</dbReference>